<dbReference type="EMBL" id="BMHQ01000004">
    <property type="protein sequence ID" value="GGE12868.1"/>
    <property type="molecule type" value="Genomic_DNA"/>
</dbReference>
<gene>
    <name evidence="1" type="ORF">GCM10011571_12840</name>
</gene>
<reference evidence="1" key="1">
    <citation type="journal article" date="2014" name="Int. J. Syst. Evol. Microbiol.">
        <title>Complete genome sequence of Corynebacterium casei LMG S-19264T (=DSM 44701T), isolated from a smear-ripened cheese.</title>
        <authorList>
            <consortium name="US DOE Joint Genome Institute (JGI-PGF)"/>
            <person name="Walter F."/>
            <person name="Albersmeier A."/>
            <person name="Kalinowski J."/>
            <person name="Ruckert C."/>
        </authorList>
    </citation>
    <scope>NUCLEOTIDE SEQUENCE</scope>
    <source>
        <strain evidence="1">CGMCC 1.15179</strain>
    </source>
</reference>
<proteinExistence type="predicted"/>
<organism evidence="1 2">
    <name type="scientific">Marinithermofilum abyssi</name>
    <dbReference type="NCBI Taxonomy" id="1571185"/>
    <lineage>
        <taxon>Bacteria</taxon>
        <taxon>Bacillati</taxon>
        <taxon>Bacillota</taxon>
        <taxon>Bacilli</taxon>
        <taxon>Bacillales</taxon>
        <taxon>Thermoactinomycetaceae</taxon>
        <taxon>Marinithermofilum</taxon>
    </lineage>
</organism>
<evidence type="ECO:0000313" key="2">
    <source>
        <dbReference type="Proteomes" id="UP000625210"/>
    </source>
</evidence>
<comment type="caution">
    <text evidence="1">The sequence shown here is derived from an EMBL/GenBank/DDBJ whole genome shotgun (WGS) entry which is preliminary data.</text>
</comment>
<evidence type="ECO:0000313" key="1">
    <source>
        <dbReference type="EMBL" id="GGE12868.1"/>
    </source>
</evidence>
<name>A0A8J2VFX9_9BACL</name>
<protein>
    <submittedName>
        <fullName evidence="1">Uncharacterized protein</fullName>
    </submittedName>
</protein>
<reference evidence="1" key="2">
    <citation type="submission" date="2020-09" db="EMBL/GenBank/DDBJ databases">
        <authorList>
            <person name="Sun Q."/>
            <person name="Zhou Y."/>
        </authorList>
    </citation>
    <scope>NUCLEOTIDE SEQUENCE</scope>
    <source>
        <strain evidence="1">CGMCC 1.15179</strain>
    </source>
</reference>
<keyword evidence="2" id="KW-1185">Reference proteome</keyword>
<dbReference type="AlphaFoldDB" id="A0A8J2VFX9"/>
<sequence length="75" mass="8597">MYTVPPGYSVLHAVSPVVYHGIIEHSAGLSLRHVLYQTNAIAFLMGRGIPYPQALYIVESWERDERFPYFEDMPV</sequence>
<dbReference type="Proteomes" id="UP000625210">
    <property type="component" value="Unassembled WGS sequence"/>
</dbReference>
<accession>A0A8J2VFX9</accession>